<dbReference type="EMBL" id="JAXIVS010000008">
    <property type="protein sequence ID" value="MDY7229549.1"/>
    <property type="molecule type" value="Genomic_DNA"/>
</dbReference>
<dbReference type="NCBIfam" id="TIGR01221">
    <property type="entry name" value="rmlC"/>
    <property type="match status" value="1"/>
</dbReference>
<accession>A0ABU5H7U9</accession>
<evidence type="ECO:0000256" key="5">
    <source>
        <dbReference type="RuleBase" id="RU364069"/>
    </source>
</evidence>
<comment type="catalytic activity">
    <reaction evidence="1 5">
        <text>dTDP-4-dehydro-6-deoxy-alpha-D-glucose = dTDP-4-dehydro-beta-L-rhamnose</text>
        <dbReference type="Rhea" id="RHEA:16969"/>
        <dbReference type="ChEBI" id="CHEBI:57649"/>
        <dbReference type="ChEBI" id="CHEBI:62830"/>
        <dbReference type="EC" id="5.1.3.13"/>
    </reaction>
</comment>
<evidence type="ECO:0000313" key="6">
    <source>
        <dbReference type="EMBL" id="MDY7229549.1"/>
    </source>
</evidence>
<evidence type="ECO:0000313" key="7">
    <source>
        <dbReference type="Proteomes" id="UP001291309"/>
    </source>
</evidence>
<dbReference type="RefSeq" id="WP_321548270.1">
    <property type="nucleotide sequence ID" value="NZ_JAXIVS010000008.1"/>
</dbReference>
<comment type="subunit">
    <text evidence="5">Homodimer.</text>
</comment>
<sequence length="185" mass="20310">MKVTPTEIPGVLIIEPKVFGDDRGFFLETFNAKRYAEAGIPGPFVQDNYSRSVKGTLRGLHFQEPQPQGKLVQVVAGAVWDVAVDIRKGSPTFGKWVGVELSAENRRQFWVPPGFAHGFYVLSESADFQYKCTALYAPENDRGIRWDDPALAIAWPLSEGAPKLSAKDAAAPHLKDAPVLPVYPG</sequence>
<reference evidence="6 7" key="1">
    <citation type="submission" date="2023-12" db="EMBL/GenBank/DDBJ databases">
        <title>the genome sequence of Hyalangium sp. s54d21.</title>
        <authorList>
            <person name="Zhang X."/>
        </authorList>
    </citation>
    <scope>NUCLEOTIDE SEQUENCE [LARGE SCALE GENOMIC DNA]</scope>
    <source>
        <strain evidence="7">s54d21</strain>
    </source>
</reference>
<organism evidence="6 7">
    <name type="scientific">Hyalangium rubrum</name>
    <dbReference type="NCBI Taxonomy" id="3103134"/>
    <lineage>
        <taxon>Bacteria</taxon>
        <taxon>Pseudomonadati</taxon>
        <taxon>Myxococcota</taxon>
        <taxon>Myxococcia</taxon>
        <taxon>Myxococcales</taxon>
        <taxon>Cystobacterineae</taxon>
        <taxon>Archangiaceae</taxon>
        <taxon>Hyalangium</taxon>
    </lineage>
</organism>
<name>A0ABU5H7U9_9BACT</name>
<comment type="function">
    <text evidence="2 5">Catalyzes the epimerization of the C3' and C5'positions of dTDP-6-deoxy-D-xylo-4-hexulose, forming dTDP-6-deoxy-L-lyxo-4-hexulose.</text>
</comment>
<dbReference type="EC" id="5.1.3.13" evidence="3 5"/>
<dbReference type="Pfam" id="PF00908">
    <property type="entry name" value="dTDP_sugar_isom"/>
    <property type="match status" value="1"/>
</dbReference>
<dbReference type="PANTHER" id="PTHR21047:SF2">
    <property type="entry name" value="THYMIDINE DIPHOSPHO-4-KETO-RHAMNOSE 3,5-EPIMERASE"/>
    <property type="match status" value="1"/>
</dbReference>
<comment type="similarity">
    <text evidence="5">Belongs to the dTDP-4-dehydrorhamnose 3,5-epimerase family.</text>
</comment>
<dbReference type="Proteomes" id="UP001291309">
    <property type="component" value="Unassembled WGS sequence"/>
</dbReference>
<keyword evidence="5 6" id="KW-0413">Isomerase</keyword>
<dbReference type="SUPFAM" id="SSF51182">
    <property type="entry name" value="RmlC-like cupins"/>
    <property type="match status" value="1"/>
</dbReference>
<dbReference type="Gene3D" id="2.60.120.10">
    <property type="entry name" value="Jelly Rolls"/>
    <property type="match status" value="1"/>
</dbReference>
<evidence type="ECO:0000256" key="3">
    <source>
        <dbReference type="ARBA" id="ARBA00012098"/>
    </source>
</evidence>
<dbReference type="InterPro" id="IPR014710">
    <property type="entry name" value="RmlC-like_jellyroll"/>
</dbReference>
<gene>
    <name evidence="6" type="primary">rfbC</name>
    <name evidence="6" type="ORF">SYV04_24365</name>
</gene>
<proteinExistence type="inferred from homology"/>
<evidence type="ECO:0000256" key="1">
    <source>
        <dbReference type="ARBA" id="ARBA00001298"/>
    </source>
</evidence>
<evidence type="ECO:0000256" key="4">
    <source>
        <dbReference type="ARBA" id="ARBA00019595"/>
    </source>
</evidence>
<dbReference type="InterPro" id="IPR011051">
    <property type="entry name" value="RmlC_Cupin_sf"/>
</dbReference>
<dbReference type="PANTHER" id="PTHR21047">
    <property type="entry name" value="DTDP-6-DEOXY-D-GLUCOSE-3,5 EPIMERASE"/>
    <property type="match status" value="1"/>
</dbReference>
<dbReference type="CDD" id="cd00438">
    <property type="entry name" value="cupin_RmlC"/>
    <property type="match status" value="1"/>
</dbReference>
<protein>
    <recommendedName>
        <fullName evidence="4 5">dTDP-4-dehydrorhamnose 3,5-epimerase</fullName>
        <ecNumber evidence="3 5">5.1.3.13</ecNumber>
    </recommendedName>
    <alternativeName>
        <fullName evidence="5">Thymidine diphospho-4-keto-rhamnose 3,5-epimerase</fullName>
    </alternativeName>
</protein>
<keyword evidence="7" id="KW-1185">Reference proteome</keyword>
<dbReference type="InterPro" id="IPR000888">
    <property type="entry name" value="RmlC-like"/>
</dbReference>
<evidence type="ECO:0000256" key="2">
    <source>
        <dbReference type="ARBA" id="ARBA00001997"/>
    </source>
</evidence>
<comment type="pathway">
    <text evidence="5">Carbohydrate biosynthesis; dTDP-L-rhamnose biosynthesis.</text>
</comment>
<comment type="caution">
    <text evidence="6">The sequence shown here is derived from an EMBL/GenBank/DDBJ whole genome shotgun (WGS) entry which is preliminary data.</text>
</comment>
<dbReference type="GO" id="GO:0008830">
    <property type="term" value="F:dTDP-4-dehydrorhamnose 3,5-epimerase activity"/>
    <property type="evidence" value="ECO:0007669"/>
    <property type="project" value="UniProtKB-EC"/>
</dbReference>